<feature type="region of interest" description="Disordered" evidence="1">
    <location>
        <begin position="476"/>
        <end position="496"/>
    </location>
</feature>
<evidence type="ECO:0000313" key="4">
    <source>
        <dbReference type="Proteomes" id="UP000266389"/>
    </source>
</evidence>
<reference evidence="2 4" key="1">
    <citation type="journal article" date="2011" name="ISME J.">
        <title>Community ecology of hot spring cyanobacterial mats: predominant populations and their functional potential.</title>
        <authorList>
            <person name="Klatt C.G."/>
            <person name="Wood J.M."/>
            <person name="Rusch D.B."/>
            <person name="Bateson M.M."/>
            <person name="Hamamura N."/>
            <person name="Heidelberg J.F."/>
            <person name="Grossman A.R."/>
            <person name="Bhaya D."/>
            <person name="Cohan F.M."/>
            <person name="Kuhl M."/>
            <person name="Bryant D.A."/>
            <person name="Ward D.M."/>
        </authorList>
    </citation>
    <scope>NUCLEOTIDE SEQUENCE [LARGE SCALE GENOMIC DNA]</scope>
    <source>
        <strain evidence="2">OS</strain>
    </source>
</reference>
<evidence type="ECO:0000256" key="1">
    <source>
        <dbReference type="SAM" id="MobiDB-lite"/>
    </source>
</evidence>
<evidence type="ECO:0000313" key="2">
    <source>
        <dbReference type="EMBL" id="RFM23853.1"/>
    </source>
</evidence>
<sequence>MILSGCRSNTSDSGSSTLVEFRQYSVTPTFVTRLASGVQAFTLISSDDTLRESPNFVFGGMADGAGLLRNPDGTFTFVCNHEDNFAVSRVILDQTFRPVRGEYLMTSNDGLYRLCSATMVTPEIHGVARPQFITCGESGFDSQIHIVDPYGRPSETDRILTSFGYWSAENAVTLPKGTYPNRTVTLIGDDDFANGGELVMYVGQGTGNFDNGKLYVARRKNSTSTRERDMVVGQTYPIEFVEITNATTRPAAEFNSESRRLNALLFGRVEDIDYRKGSDAAARELYFCVTGQAWGGNRNANNDRTMYGRVYRLMLDANNPLEGTLEVIFDGDDINGPAREFMNVDNICVTENYVYIQEDANRYRPNSGELTGVSTVFDAQRQNHDARIYQWRIGSPTSTLSVFMEVGPIRDGGALQRKYIAPINTDGRPTNWFVGSDGRFAIGEWEYGAMIDVSNETGRPGTFLVCVQTHTWRQGGQIPGRDFRNPDRGTLPAAQGPTNLGEGSYVLILTNVPR</sequence>
<dbReference type="EMBL" id="PHFL01000057">
    <property type="protein sequence ID" value="RFM23853.1"/>
    <property type="molecule type" value="Genomic_DNA"/>
</dbReference>
<proteinExistence type="predicted"/>
<dbReference type="EMBL" id="PHFL01000008">
    <property type="protein sequence ID" value="RFM25199.1"/>
    <property type="molecule type" value="Genomic_DNA"/>
</dbReference>
<organism evidence="2 4">
    <name type="scientific">Candidatus Thermochlorobacter aerophilus</name>
    <dbReference type="NCBI Taxonomy" id="1868324"/>
    <lineage>
        <taxon>Bacteria</taxon>
        <taxon>Pseudomonadati</taxon>
        <taxon>Chlorobiota</taxon>
        <taxon>Chlorobiia</taxon>
        <taxon>Chlorobiales</taxon>
        <taxon>Candidatus Thermochlorobacteriaceae</taxon>
        <taxon>Candidatus Thermochlorobacter</taxon>
    </lineage>
</organism>
<evidence type="ECO:0000313" key="3">
    <source>
        <dbReference type="EMBL" id="RFM25199.1"/>
    </source>
</evidence>
<reference evidence="2" key="2">
    <citation type="submission" date="2017-08" db="EMBL/GenBank/DDBJ databases">
        <authorList>
            <person name="de Groot N.N."/>
        </authorList>
    </citation>
    <scope>NUCLEOTIDE SEQUENCE</scope>
    <source>
        <strain evidence="2">OS</strain>
    </source>
</reference>
<accession>A0A395LZ93</accession>
<gene>
    <name evidence="3" type="ORF">D0433_02085</name>
    <name evidence="2" type="ORF">D0433_08950</name>
</gene>
<name>A0A395LZ93_9BACT</name>
<dbReference type="AlphaFoldDB" id="A0A395LZ93"/>
<comment type="caution">
    <text evidence="2">The sequence shown here is derived from an EMBL/GenBank/DDBJ whole genome shotgun (WGS) entry which is preliminary data.</text>
</comment>
<protein>
    <recommendedName>
        <fullName evidence="5">DUF839 domain-containing protein</fullName>
    </recommendedName>
</protein>
<dbReference type="Proteomes" id="UP000266389">
    <property type="component" value="Unassembled WGS sequence"/>
</dbReference>
<evidence type="ECO:0008006" key="5">
    <source>
        <dbReference type="Google" id="ProtNLM"/>
    </source>
</evidence>